<reference evidence="10 11" key="1">
    <citation type="submission" date="2020-12" db="EMBL/GenBank/DDBJ databases">
        <title>FDA dAtabase for Regulatory Grade micrObial Sequences (FDA-ARGOS): Supporting development and validation of Infectious Disease Dx tests.</title>
        <authorList>
            <person name="Nelson B."/>
            <person name="Plummer A."/>
            <person name="Tallon L."/>
            <person name="Sadzewicz L."/>
            <person name="Zhao X."/>
            <person name="Boylan J."/>
            <person name="Ott S."/>
            <person name="Bowen H."/>
            <person name="Vavikolanu K."/>
            <person name="Mehta A."/>
            <person name="Aluvathingal J."/>
            <person name="Nadendla S."/>
            <person name="Myers T."/>
            <person name="Yan Y."/>
            <person name="Sichtig H."/>
        </authorList>
    </citation>
    <scope>NUCLEOTIDE SEQUENCE [LARGE SCALE GENOMIC DNA]</scope>
    <source>
        <strain evidence="10 11">FDAARGOS_899</strain>
    </source>
</reference>
<keyword evidence="3" id="KW-0732">Signal</keyword>
<proteinExistence type="inferred from homology"/>
<evidence type="ECO:0000256" key="2">
    <source>
        <dbReference type="ARBA" id="ARBA00009209"/>
    </source>
</evidence>
<dbReference type="Proteomes" id="UP000594943">
    <property type="component" value="Chromosome 2"/>
</dbReference>
<protein>
    <recommendedName>
        <fullName evidence="8">Glucanase</fullName>
        <ecNumber evidence="8">3.2.1.-</ecNumber>
    </recommendedName>
</protein>
<dbReference type="NCBIfam" id="NF008305">
    <property type="entry name" value="PRK11097.1"/>
    <property type="match status" value="1"/>
</dbReference>
<dbReference type="InterPro" id="IPR019834">
    <property type="entry name" value="Glyco_hydro_8_CS"/>
</dbReference>
<dbReference type="EC" id="3.2.1.-" evidence="8"/>
<organism evidence="10 11">
    <name type="scientific">Burkholderia humptydooensis</name>
    <dbReference type="NCBI Taxonomy" id="430531"/>
    <lineage>
        <taxon>Bacteria</taxon>
        <taxon>Pseudomonadati</taxon>
        <taxon>Pseudomonadota</taxon>
        <taxon>Betaproteobacteria</taxon>
        <taxon>Burkholderiales</taxon>
        <taxon>Burkholderiaceae</taxon>
        <taxon>Burkholderia</taxon>
        <taxon>pseudomallei group</taxon>
    </lineage>
</organism>
<accession>A0A7T2U6Y8</accession>
<dbReference type="PROSITE" id="PS00812">
    <property type="entry name" value="GLYCOSYL_HYDROL_F8"/>
    <property type="match status" value="1"/>
</dbReference>
<evidence type="ECO:0000313" key="10">
    <source>
        <dbReference type="EMBL" id="QPS46792.1"/>
    </source>
</evidence>
<evidence type="ECO:0000256" key="8">
    <source>
        <dbReference type="RuleBase" id="RU361167"/>
    </source>
</evidence>
<evidence type="ECO:0000256" key="9">
    <source>
        <dbReference type="SAM" id="MobiDB-lite"/>
    </source>
</evidence>
<keyword evidence="7 8" id="KW-0119">Carbohydrate metabolism</keyword>
<dbReference type="GO" id="GO:0008810">
    <property type="term" value="F:cellulase activity"/>
    <property type="evidence" value="ECO:0007669"/>
    <property type="project" value="UniProtKB-EC"/>
</dbReference>
<dbReference type="PRINTS" id="PR00735">
    <property type="entry name" value="GLHYDRLASE8"/>
</dbReference>
<dbReference type="KEGG" id="bhg:I6G56_20080"/>
<evidence type="ECO:0000256" key="5">
    <source>
        <dbReference type="ARBA" id="ARBA00023001"/>
    </source>
</evidence>
<name>A0A7U4P992_9BURK</name>
<sequence length="469" mass="49610">MARRAGRGGREAGEAREMRQARAGAAQRRSSRGRRMLGRVAARVVAAGVAVAALAAMSGSVAWAAERARGDDERLDAGLRDAAGAIAASASASMSASPPAEPARASAGAAACTPSWPRWARFKRDFVSADGRVIDVGSADERTVSEGQAYGLFFALVANDRPAFDALLRWTEDHLAQGDLAAHLPAWLWGRAADGALRVLDANAASDADLWIAYALLEAGRLWRERSYTARGALLAKRVLDDETATLPGLGLVLLPGPTGFRPARDAWRLNPSYSPPQAIRGLGAHLPGDARWARLAASVGRVLIDSAPRGFAPDWALYRPDHGFEPDADTHGASAYNAIRVYLWAGMLDADDALARPLAAHFAPFAAHVAAHGAPPETVDATTGAAGPHDGNAGFSAAAVPFLDARGERALADAQVARIARLERETASGYYANVLTLFGLGWRDGRYRFAADGTLRVRWSEPCSMPAR</sequence>
<evidence type="ECO:0000256" key="1">
    <source>
        <dbReference type="ARBA" id="ARBA00000966"/>
    </source>
</evidence>
<evidence type="ECO:0000256" key="4">
    <source>
        <dbReference type="ARBA" id="ARBA00022801"/>
    </source>
</evidence>
<dbReference type="RefSeq" id="WP_043283173.1">
    <property type="nucleotide sequence ID" value="NZ_CP013382.1"/>
</dbReference>
<comment type="catalytic activity">
    <reaction evidence="1">
        <text>Endohydrolysis of (1-&gt;4)-beta-D-glucosidic linkages in cellulose, lichenin and cereal beta-D-glucans.</text>
        <dbReference type="EC" id="3.2.1.4"/>
    </reaction>
</comment>
<dbReference type="GO" id="GO:0030245">
    <property type="term" value="P:cellulose catabolic process"/>
    <property type="evidence" value="ECO:0007669"/>
    <property type="project" value="UniProtKB-KW"/>
</dbReference>
<accession>A0A7U4P992</accession>
<keyword evidence="5" id="KW-0136">Cellulose degradation</keyword>
<dbReference type="InterPro" id="IPR012341">
    <property type="entry name" value="6hp_glycosidase-like_sf"/>
</dbReference>
<evidence type="ECO:0000256" key="3">
    <source>
        <dbReference type="ARBA" id="ARBA00022729"/>
    </source>
</evidence>
<keyword evidence="7 8" id="KW-0624">Polysaccharide degradation</keyword>
<dbReference type="Pfam" id="PF01270">
    <property type="entry name" value="Glyco_hydro_8"/>
    <property type="match status" value="1"/>
</dbReference>
<dbReference type="AlphaFoldDB" id="A0A7U4P992"/>
<dbReference type="Gene3D" id="1.50.10.10">
    <property type="match status" value="1"/>
</dbReference>
<keyword evidence="4 8" id="KW-0378">Hydrolase</keyword>
<feature type="compositionally biased region" description="Basic and acidic residues" evidence="9">
    <location>
        <begin position="8"/>
        <end position="20"/>
    </location>
</feature>
<evidence type="ECO:0000256" key="6">
    <source>
        <dbReference type="ARBA" id="ARBA00023295"/>
    </source>
</evidence>
<evidence type="ECO:0000313" key="11">
    <source>
        <dbReference type="Proteomes" id="UP000594943"/>
    </source>
</evidence>
<dbReference type="SUPFAM" id="SSF48208">
    <property type="entry name" value="Six-hairpin glycosidases"/>
    <property type="match status" value="1"/>
</dbReference>
<dbReference type="InterPro" id="IPR008928">
    <property type="entry name" value="6-hairpin_glycosidase_sf"/>
</dbReference>
<dbReference type="EMBL" id="CP065687">
    <property type="protein sequence ID" value="QPS46792.1"/>
    <property type="molecule type" value="Genomic_DNA"/>
</dbReference>
<gene>
    <name evidence="10" type="primary">bcsZ</name>
    <name evidence="10" type="ORF">I6G56_20080</name>
</gene>
<feature type="region of interest" description="Disordered" evidence="9">
    <location>
        <begin position="1"/>
        <end position="34"/>
    </location>
</feature>
<dbReference type="InterPro" id="IPR002037">
    <property type="entry name" value="Glyco_hydro_8"/>
</dbReference>
<evidence type="ECO:0000256" key="7">
    <source>
        <dbReference type="ARBA" id="ARBA00023326"/>
    </source>
</evidence>
<comment type="similarity">
    <text evidence="2 8">Belongs to the glycosyl hydrolase 8 (cellulase D) family.</text>
</comment>
<keyword evidence="6 8" id="KW-0326">Glycosidase</keyword>